<keyword evidence="9" id="KW-0472">Membrane</keyword>
<feature type="region of interest" description="Disordered" evidence="8">
    <location>
        <begin position="37"/>
        <end position="60"/>
    </location>
</feature>
<keyword evidence="3" id="KW-0732">Signal</keyword>
<evidence type="ECO:0000256" key="4">
    <source>
        <dbReference type="ARBA" id="ARBA00022801"/>
    </source>
</evidence>
<name>A0A7S4F1I1_CHRCT</name>
<feature type="active site" evidence="6">
    <location>
        <position position="327"/>
    </location>
</feature>
<dbReference type="PROSITE" id="PS00141">
    <property type="entry name" value="ASP_PROTEASE"/>
    <property type="match status" value="1"/>
</dbReference>
<dbReference type="PANTHER" id="PTHR13683">
    <property type="entry name" value="ASPARTYL PROTEASES"/>
    <property type="match status" value="1"/>
</dbReference>
<evidence type="ECO:0000259" key="10">
    <source>
        <dbReference type="PROSITE" id="PS51767"/>
    </source>
</evidence>
<dbReference type="InterPro" id="IPR001461">
    <property type="entry name" value="Aspartic_peptidase_A1"/>
</dbReference>
<keyword evidence="9" id="KW-1133">Transmembrane helix</keyword>
<dbReference type="InterPro" id="IPR021109">
    <property type="entry name" value="Peptidase_aspartic_dom_sf"/>
</dbReference>
<evidence type="ECO:0000256" key="8">
    <source>
        <dbReference type="SAM" id="MobiDB-lite"/>
    </source>
</evidence>
<evidence type="ECO:0000313" key="11">
    <source>
        <dbReference type="EMBL" id="CAE0767138.1"/>
    </source>
</evidence>
<dbReference type="InterPro" id="IPR033121">
    <property type="entry name" value="PEPTIDASE_A1"/>
</dbReference>
<dbReference type="GO" id="GO:0012505">
    <property type="term" value="C:endomembrane system"/>
    <property type="evidence" value="ECO:0007669"/>
    <property type="project" value="UniProtKB-SubCell"/>
</dbReference>
<keyword evidence="7" id="KW-0064">Aspartyl protease</keyword>
<feature type="region of interest" description="Disordered" evidence="8">
    <location>
        <begin position="567"/>
        <end position="586"/>
    </location>
</feature>
<dbReference type="GO" id="GO:0004190">
    <property type="term" value="F:aspartic-type endopeptidase activity"/>
    <property type="evidence" value="ECO:0007669"/>
    <property type="project" value="UniProtKB-KW"/>
</dbReference>
<comment type="similarity">
    <text evidence="1 7">Belongs to the peptidase A1 family.</text>
</comment>
<feature type="domain" description="Peptidase A1" evidence="10">
    <location>
        <begin position="108"/>
        <end position="446"/>
    </location>
</feature>
<keyword evidence="4 7" id="KW-0378">Hydrolase</keyword>
<evidence type="ECO:0000256" key="6">
    <source>
        <dbReference type="PIRSR" id="PIRSR601461-1"/>
    </source>
</evidence>
<dbReference type="PANTHER" id="PTHR13683:SF375">
    <property type="entry name" value="PEPTIDASE A1 DOMAIN-CONTAINING PROTEIN"/>
    <property type="match status" value="1"/>
</dbReference>
<accession>A0A7S4F1I1</accession>
<evidence type="ECO:0000256" key="1">
    <source>
        <dbReference type="ARBA" id="ARBA00007447"/>
    </source>
</evidence>
<comment type="subcellular location">
    <subcellularLocation>
        <location evidence="5">Endomembrane system</location>
        <topology evidence="5">Single-pass type I membrane protein</topology>
    </subcellularLocation>
</comment>
<evidence type="ECO:0000256" key="5">
    <source>
        <dbReference type="ARBA" id="ARBA00046288"/>
    </source>
</evidence>
<dbReference type="PROSITE" id="PS51767">
    <property type="entry name" value="PEPTIDASE_A1"/>
    <property type="match status" value="1"/>
</dbReference>
<feature type="active site" evidence="6">
    <location>
        <position position="126"/>
    </location>
</feature>
<dbReference type="SUPFAM" id="SSF50630">
    <property type="entry name" value="Acid proteases"/>
    <property type="match status" value="1"/>
</dbReference>
<protein>
    <recommendedName>
        <fullName evidence="10">Peptidase A1 domain-containing protein</fullName>
    </recommendedName>
</protein>
<dbReference type="AlphaFoldDB" id="A0A7S4F1I1"/>
<keyword evidence="2 7" id="KW-0645">Protease</keyword>
<keyword evidence="9" id="KW-0812">Transmembrane</keyword>
<evidence type="ECO:0000256" key="3">
    <source>
        <dbReference type="ARBA" id="ARBA00022729"/>
    </source>
</evidence>
<feature type="transmembrane region" description="Helical" evidence="9">
    <location>
        <begin position="509"/>
        <end position="531"/>
    </location>
</feature>
<gene>
    <name evidence="11" type="ORF">PCAR00345_LOCUS19750</name>
</gene>
<dbReference type="Pfam" id="PF00026">
    <property type="entry name" value="Asp"/>
    <property type="match status" value="1"/>
</dbReference>
<dbReference type="InterPro" id="IPR001969">
    <property type="entry name" value="Aspartic_peptidase_AS"/>
</dbReference>
<evidence type="ECO:0000256" key="7">
    <source>
        <dbReference type="RuleBase" id="RU000454"/>
    </source>
</evidence>
<organism evidence="11">
    <name type="scientific">Chrysotila carterae</name>
    <name type="common">Marine alga</name>
    <name type="synonym">Syracosphaera carterae</name>
    <dbReference type="NCBI Taxonomy" id="13221"/>
    <lineage>
        <taxon>Eukaryota</taxon>
        <taxon>Haptista</taxon>
        <taxon>Haptophyta</taxon>
        <taxon>Prymnesiophyceae</taxon>
        <taxon>Isochrysidales</taxon>
        <taxon>Isochrysidaceae</taxon>
        <taxon>Chrysotila</taxon>
    </lineage>
</organism>
<reference evidence="11" key="1">
    <citation type="submission" date="2021-01" db="EMBL/GenBank/DDBJ databases">
        <authorList>
            <person name="Corre E."/>
            <person name="Pelletier E."/>
            <person name="Niang G."/>
            <person name="Scheremetjew M."/>
            <person name="Finn R."/>
            <person name="Kale V."/>
            <person name="Holt S."/>
            <person name="Cochrane G."/>
            <person name="Meng A."/>
            <person name="Brown T."/>
            <person name="Cohen L."/>
        </authorList>
    </citation>
    <scope>NUCLEOTIDE SEQUENCE</scope>
    <source>
        <strain evidence="11">CCMP645</strain>
    </source>
</reference>
<dbReference type="EMBL" id="HBIZ01030977">
    <property type="protein sequence ID" value="CAE0767138.1"/>
    <property type="molecule type" value="Transcribed_RNA"/>
</dbReference>
<proteinExistence type="inferred from homology"/>
<dbReference type="PRINTS" id="PR00792">
    <property type="entry name" value="PEPSIN"/>
</dbReference>
<evidence type="ECO:0000256" key="9">
    <source>
        <dbReference type="SAM" id="Phobius"/>
    </source>
</evidence>
<evidence type="ECO:0000256" key="2">
    <source>
        <dbReference type="ARBA" id="ARBA00022670"/>
    </source>
</evidence>
<dbReference type="Gene3D" id="2.40.70.10">
    <property type="entry name" value="Acid Proteases"/>
    <property type="match status" value="2"/>
</dbReference>
<sequence>MLSVNASAISAAMHSAGLGFYPSQYLGGWYQPASNLSRASSTPTPWPRTLTERASSASNSPPLGVVSFALSRQRAPRSHARRLQQLHAQRSAHLSERLSGDLINLGYYYAQMQVGTPPQRFSLIVDTGSSVTAVPCAGCSRCGRHTNPRYDPTRSSTFRLMACDEAVHCRACHGDRCSYRVSYQEGSSYSGYLAQDVLHIGHGAEPRCASLRFAFGCSTEETGLFKSQQADGIMGLASSRKPHSEPQNPTVLEALVEQGVVANAFSLCIDGKIGRLTFGMAADAAGAAPRVWTNVEDANFYSIKVTSVKIGSKRLADRHPPLSSIIDSGTTFMYLHTAAFGVLMRVMQNRRCPGVTKTAAPKDEFCVRVRGAAHATLNRCFDNVTVHVRGGALSMPPSQYFYESESTSEYCLGIFNNYEHTLVLGAINMLHHEITFDRDRGRIGFRPQDCARLADAQAGGAALPGNQHAAAQGRRERACELVQPPWWQRLWGLGRQQWMLAVPSAAGTYPLLLLAYAMVGLAAGFCCFGAMRCACSRKREGASRPVLSARRLRKHLAAGLLGQTDVDADDDDDARAERCPLRSLPS</sequence>
<dbReference type="GO" id="GO:0006508">
    <property type="term" value="P:proteolysis"/>
    <property type="evidence" value="ECO:0007669"/>
    <property type="project" value="UniProtKB-KW"/>
</dbReference>